<evidence type="ECO:0000256" key="5">
    <source>
        <dbReference type="ARBA" id="ARBA00022741"/>
    </source>
</evidence>
<dbReference type="EMBL" id="MFJN01000061">
    <property type="protein sequence ID" value="OGG19976.1"/>
    <property type="molecule type" value="Genomic_DNA"/>
</dbReference>
<sequence length="245" mass="26933">MIKLLKLENVSFSYQSERPTLSNLNLEIPAGSFIGVTGSNGSGKSTFLYLLNGLIPHLIPGHLQGDIIIDGLNTRKTKVAELSQKVGLVFQNPDLAIFNLTVAEEIAFGLKNLGRKNLEQKISRALTLVGLNGFENRDPQSLSLGEKQRVSLAAILALDTACLLLDEPTAMLDYQSSLILYKLLSSLNRQGKTIIVVEHDTDFLRQFAKETLVFHQGKIAGFGQVKKILTDKLLLSKTGIKDPYK</sequence>
<dbReference type="InterPro" id="IPR003439">
    <property type="entry name" value="ABC_transporter-like_ATP-bd"/>
</dbReference>
<dbReference type="PROSITE" id="PS50893">
    <property type="entry name" value="ABC_TRANSPORTER_2"/>
    <property type="match status" value="1"/>
</dbReference>
<feature type="domain" description="ABC transporter" evidence="9">
    <location>
        <begin position="5"/>
        <end position="241"/>
    </location>
</feature>
<comment type="caution">
    <text evidence="10">The sequence shown here is derived from an EMBL/GenBank/DDBJ whole genome shotgun (WGS) entry which is preliminary data.</text>
</comment>
<dbReference type="InterPro" id="IPR027417">
    <property type="entry name" value="P-loop_NTPase"/>
</dbReference>
<organism evidence="10 11">
    <name type="scientific">Candidatus Gottesmanbacteria bacterium RIFCSPHIGHO2_02_FULL_40_13</name>
    <dbReference type="NCBI Taxonomy" id="1798384"/>
    <lineage>
        <taxon>Bacteria</taxon>
        <taxon>Candidatus Gottesmaniibacteriota</taxon>
    </lineage>
</organism>
<dbReference type="CDD" id="cd03225">
    <property type="entry name" value="ABC_cobalt_CbiO_domain1"/>
    <property type="match status" value="1"/>
</dbReference>
<evidence type="ECO:0000256" key="8">
    <source>
        <dbReference type="ARBA" id="ARBA00023136"/>
    </source>
</evidence>
<dbReference type="InterPro" id="IPR050095">
    <property type="entry name" value="ECF_ABC_transporter_ATP-bd"/>
</dbReference>
<comment type="similarity">
    <text evidence="2">Belongs to the ABC transporter superfamily.</text>
</comment>
<evidence type="ECO:0000256" key="4">
    <source>
        <dbReference type="ARBA" id="ARBA00022475"/>
    </source>
</evidence>
<dbReference type="InterPro" id="IPR017871">
    <property type="entry name" value="ABC_transporter-like_CS"/>
</dbReference>
<dbReference type="GO" id="GO:0043190">
    <property type="term" value="C:ATP-binding cassette (ABC) transporter complex"/>
    <property type="evidence" value="ECO:0007669"/>
    <property type="project" value="TreeGrafter"/>
</dbReference>
<dbReference type="PANTHER" id="PTHR43553">
    <property type="entry name" value="HEAVY METAL TRANSPORTER"/>
    <property type="match status" value="1"/>
</dbReference>
<dbReference type="SUPFAM" id="SSF52540">
    <property type="entry name" value="P-loop containing nucleoside triphosphate hydrolases"/>
    <property type="match status" value="1"/>
</dbReference>
<dbReference type="InterPro" id="IPR015856">
    <property type="entry name" value="ABC_transpr_CbiO/EcfA_su"/>
</dbReference>
<dbReference type="InterPro" id="IPR003593">
    <property type="entry name" value="AAA+_ATPase"/>
</dbReference>
<evidence type="ECO:0000256" key="3">
    <source>
        <dbReference type="ARBA" id="ARBA00022448"/>
    </source>
</evidence>
<evidence type="ECO:0000256" key="2">
    <source>
        <dbReference type="ARBA" id="ARBA00005417"/>
    </source>
</evidence>
<evidence type="ECO:0000313" key="10">
    <source>
        <dbReference type="EMBL" id="OGG19976.1"/>
    </source>
</evidence>
<name>A0A1F6A5X3_9BACT</name>
<dbReference type="GO" id="GO:0016887">
    <property type="term" value="F:ATP hydrolysis activity"/>
    <property type="evidence" value="ECO:0007669"/>
    <property type="project" value="InterPro"/>
</dbReference>
<keyword evidence="3" id="KW-0813">Transport</keyword>
<dbReference type="FunFam" id="3.40.50.300:FF:000224">
    <property type="entry name" value="Energy-coupling factor transporter ATP-binding protein EcfA"/>
    <property type="match status" value="1"/>
</dbReference>
<evidence type="ECO:0000259" key="9">
    <source>
        <dbReference type="PROSITE" id="PS50893"/>
    </source>
</evidence>
<dbReference type="GO" id="GO:0042626">
    <property type="term" value="F:ATPase-coupled transmembrane transporter activity"/>
    <property type="evidence" value="ECO:0007669"/>
    <property type="project" value="TreeGrafter"/>
</dbReference>
<evidence type="ECO:0000256" key="7">
    <source>
        <dbReference type="ARBA" id="ARBA00022967"/>
    </source>
</evidence>
<gene>
    <name evidence="10" type="ORF">A3D03_03195</name>
</gene>
<dbReference type="SMART" id="SM00382">
    <property type="entry name" value="AAA"/>
    <property type="match status" value="1"/>
</dbReference>
<dbReference type="Gene3D" id="3.40.50.300">
    <property type="entry name" value="P-loop containing nucleotide triphosphate hydrolases"/>
    <property type="match status" value="1"/>
</dbReference>
<reference evidence="10 11" key="1">
    <citation type="journal article" date="2016" name="Nat. Commun.">
        <title>Thousands of microbial genomes shed light on interconnected biogeochemical processes in an aquifer system.</title>
        <authorList>
            <person name="Anantharaman K."/>
            <person name="Brown C.T."/>
            <person name="Hug L.A."/>
            <person name="Sharon I."/>
            <person name="Castelle C.J."/>
            <person name="Probst A.J."/>
            <person name="Thomas B.C."/>
            <person name="Singh A."/>
            <person name="Wilkins M.J."/>
            <person name="Karaoz U."/>
            <person name="Brodie E.L."/>
            <person name="Williams K.H."/>
            <person name="Hubbard S.S."/>
            <person name="Banfield J.F."/>
        </authorList>
    </citation>
    <scope>NUCLEOTIDE SEQUENCE [LARGE SCALE GENOMIC DNA]</scope>
</reference>
<dbReference type="Proteomes" id="UP000177092">
    <property type="component" value="Unassembled WGS sequence"/>
</dbReference>
<evidence type="ECO:0000256" key="1">
    <source>
        <dbReference type="ARBA" id="ARBA00004236"/>
    </source>
</evidence>
<proteinExistence type="inferred from homology"/>
<keyword evidence="8" id="KW-0472">Membrane</keyword>
<keyword evidence="5" id="KW-0547">Nucleotide-binding</keyword>
<dbReference type="Pfam" id="PF00005">
    <property type="entry name" value="ABC_tran"/>
    <property type="match status" value="1"/>
</dbReference>
<protein>
    <recommendedName>
        <fullName evidence="9">ABC transporter domain-containing protein</fullName>
    </recommendedName>
</protein>
<dbReference type="STRING" id="1798384.A3D03_03195"/>
<dbReference type="AlphaFoldDB" id="A0A1F6A5X3"/>
<keyword evidence="6" id="KW-0067">ATP-binding</keyword>
<evidence type="ECO:0000256" key="6">
    <source>
        <dbReference type="ARBA" id="ARBA00022840"/>
    </source>
</evidence>
<dbReference type="PANTHER" id="PTHR43553:SF24">
    <property type="entry name" value="ENERGY-COUPLING FACTOR TRANSPORTER ATP-BINDING PROTEIN ECFA1"/>
    <property type="match status" value="1"/>
</dbReference>
<evidence type="ECO:0000313" key="11">
    <source>
        <dbReference type="Proteomes" id="UP000177092"/>
    </source>
</evidence>
<dbReference type="GO" id="GO:0005524">
    <property type="term" value="F:ATP binding"/>
    <property type="evidence" value="ECO:0007669"/>
    <property type="project" value="UniProtKB-KW"/>
</dbReference>
<keyword evidence="4" id="KW-1003">Cell membrane</keyword>
<keyword evidence="7" id="KW-1278">Translocase</keyword>
<dbReference type="PROSITE" id="PS00211">
    <property type="entry name" value="ABC_TRANSPORTER_1"/>
    <property type="match status" value="1"/>
</dbReference>
<accession>A0A1F6A5X3</accession>
<comment type="subcellular location">
    <subcellularLocation>
        <location evidence="1">Cell membrane</location>
    </subcellularLocation>
</comment>